<evidence type="ECO:0000256" key="1">
    <source>
        <dbReference type="SAM" id="Phobius"/>
    </source>
</evidence>
<feature type="transmembrane region" description="Helical" evidence="1">
    <location>
        <begin position="154"/>
        <end position="181"/>
    </location>
</feature>
<evidence type="ECO:0000313" key="2">
    <source>
        <dbReference type="EMBL" id="CAE1317444.1"/>
    </source>
</evidence>
<keyword evidence="3" id="KW-1185">Reference proteome</keyword>
<dbReference type="EMBL" id="CAHIKZ030004932">
    <property type="protein sequence ID" value="CAE1317444.1"/>
    <property type="molecule type" value="Genomic_DNA"/>
</dbReference>
<feature type="transmembrane region" description="Helical" evidence="1">
    <location>
        <begin position="75"/>
        <end position="101"/>
    </location>
</feature>
<keyword evidence="1" id="KW-1133">Transmembrane helix</keyword>
<comment type="caution">
    <text evidence="2">The sequence shown here is derived from an EMBL/GenBank/DDBJ whole genome shotgun (WGS) entry which is preliminary data.</text>
</comment>
<feature type="transmembrane region" description="Helical" evidence="1">
    <location>
        <begin position="188"/>
        <end position="210"/>
    </location>
</feature>
<feature type="transmembrane region" description="Helical" evidence="1">
    <location>
        <begin position="44"/>
        <end position="63"/>
    </location>
</feature>
<keyword evidence="1" id="KW-0812">Transmembrane</keyword>
<protein>
    <submittedName>
        <fullName evidence="2">Uncharacterized protein</fullName>
    </submittedName>
</protein>
<sequence>MRATDGNFRLDVLPLLIRGRVDFLKIIGPCQLNHLPTSLLACKLLSYCYFLFLFNFFLFLPYQSSYFLPLLFDRILFFFSLTRLTLSFSPLFNQSFVFFAFNRRLPFLFILSSTSFELFLFSFLFNFFIFSLIQPLPFSTLVWLVPFPTYSTSFFFPPLFNLSLFFFPPLYNASLFFFFLYSTSPFSFPFFIQPLPFLFLSCLASSLFFFSLI</sequence>
<accession>A0A812E6I2</accession>
<dbReference type="AlphaFoldDB" id="A0A812E6I2"/>
<name>A0A812E6I2_ACAPH</name>
<reference evidence="2" key="1">
    <citation type="submission" date="2021-01" db="EMBL/GenBank/DDBJ databases">
        <authorList>
            <person name="Li R."/>
            <person name="Bekaert M."/>
        </authorList>
    </citation>
    <scope>NUCLEOTIDE SEQUENCE</scope>
    <source>
        <strain evidence="2">Farmed</strain>
    </source>
</reference>
<proteinExistence type="predicted"/>
<keyword evidence="1" id="KW-0472">Membrane</keyword>
<organism evidence="2 3">
    <name type="scientific">Acanthosepion pharaonis</name>
    <name type="common">Pharaoh cuttlefish</name>
    <name type="synonym">Sepia pharaonis</name>
    <dbReference type="NCBI Taxonomy" id="158019"/>
    <lineage>
        <taxon>Eukaryota</taxon>
        <taxon>Metazoa</taxon>
        <taxon>Spiralia</taxon>
        <taxon>Lophotrochozoa</taxon>
        <taxon>Mollusca</taxon>
        <taxon>Cephalopoda</taxon>
        <taxon>Coleoidea</taxon>
        <taxon>Decapodiformes</taxon>
        <taxon>Sepiida</taxon>
        <taxon>Sepiina</taxon>
        <taxon>Sepiidae</taxon>
        <taxon>Acanthosepion</taxon>
    </lineage>
</organism>
<feature type="transmembrane region" description="Helical" evidence="1">
    <location>
        <begin position="108"/>
        <end position="134"/>
    </location>
</feature>
<dbReference type="Proteomes" id="UP000597762">
    <property type="component" value="Unassembled WGS sequence"/>
</dbReference>
<gene>
    <name evidence="2" type="ORF">SPHA_67995</name>
</gene>
<evidence type="ECO:0000313" key="3">
    <source>
        <dbReference type="Proteomes" id="UP000597762"/>
    </source>
</evidence>